<gene>
    <name evidence="1" type="ORF">EJ06DRAFT_339356</name>
</gene>
<protein>
    <submittedName>
        <fullName evidence="1">Uncharacterized protein</fullName>
    </submittedName>
</protein>
<proteinExistence type="predicted"/>
<dbReference type="EMBL" id="ML996691">
    <property type="protein sequence ID" value="KAF2402438.1"/>
    <property type="molecule type" value="Genomic_DNA"/>
</dbReference>
<evidence type="ECO:0000313" key="1">
    <source>
        <dbReference type="EMBL" id="KAF2402438.1"/>
    </source>
</evidence>
<evidence type="ECO:0000313" key="2">
    <source>
        <dbReference type="Proteomes" id="UP000799640"/>
    </source>
</evidence>
<reference evidence="1" key="1">
    <citation type="journal article" date="2020" name="Stud. Mycol.">
        <title>101 Dothideomycetes genomes: a test case for predicting lifestyles and emergence of pathogens.</title>
        <authorList>
            <person name="Haridas S."/>
            <person name="Albert R."/>
            <person name="Binder M."/>
            <person name="Bloem J."/>
            <person name="Labutti K."/>
            <person name="Salamov A."/>
            <person name="Andreopoulos B."/>
            <person name="Baker S."/>
            <person name="Barry K."/>
            <person name="Bills G."/>
            <person name="Bluhm B."/>
            <person name="Cannon C."/>
            <person name="Castanera R."/>
            <person name="Culley D."/>
            <person name="Daum C."/>
            <person name="Ezra D."/>
            <person name="Gonzalez J."/>
            <person name="Henrissat B."/>
            <person name="Kuo A."/>
            <person name="Liang C."/>
            <person name="Lipzen A."/>
            <person name="Lutzoni F."/>
            <person name="Magnuson J."/>
            <person name="Mondo S."/>
            <person name="Nolan M."/>
            <person name="Ohm R."/>
            <person name="Pangilinan J."/>
            <person name="Park H.-J."/>
            <person name="Ramirez L."/>
            <person name="Alfaro M."/>
            <person name="Sun H."/>
            <person name="Tritt A."/>
            <person name="Yoshinaga Y."/>
            <person name="Zwiers L.-H."/>
            <person name="Turgeon B."/>
            <person name="Goodwin S."/>
            <person name="Spatafora J."/>
            <person name="Crous P."/>
            <person name="Grigoriev I."/>
        </authorList>
    </citation>
    <scope>NUCLEOTIDE SEQUENCE</scope>
    <source>
        <strain evidence="1">CBS 262.69</strain>
    </source>
</reference>
<name>A0A6G1I2B6_9PEZI</name>
<accession>A0A6G1I2B6</accession>
<dbReference type="Proteomes" id="UP000799640">
    <property type="component" value="Unassembled WGS sequence"/>
</dbReference>
<keyword evidence="2" id="KW-1185">Reference proteome</keyword>
<dbReference type="AlphaFoldDB" id="A0A6G1I2B6"/>
<organism evidence="1 2">
    <name type="scientific">Trichodelitschia bisporula</name>
    <dbReference type="NCBI Taxonomy" id="703511"/>
    <lineage>
        <taxon>Eukaryota</taxon>
        <taxon>Fungi</taxon>
        <taxon>Dikarya</taxon>
        <taxon>Ascomycota</taxon>
        <taxon>Pezizomycotina</taxon>
        <taxon>Dothideomycetes</taxon>
        <taxon>Dothideomycetes incertae sedis</taxon>
        <taxon>Phaeotrichales</taxon>
        <taxon>Phaeotrichaceae</taxon>
        <taxon>Trichodelitschia</taxon>
    </lineage>
</organism>
<sequence>MVFPKVTADEMEVVKDIYMTFGKKNSLRKEQILKKSRYPEEHVFRVLDKIGATTTAAGRYSLVHEIENIEMENAPSNIEDLPIEKAPPTLEPKAILDPVTVGYVNVWHGTPTGMKTASREVLEYLSESLEKMIDNSTSPPTLIFPEDKARPKVLEHTVNWLSTLRLPFPSRFKGRPQIPDMDTGDALDQIDLVLFLRTLKLREPLHDQFEAREGIHRILIKNPFKYEAISIIYDEFMEDDARVVDYAIRALVEYIYKLAGDDRNHEEWRKALKFFRPQKGLRWHIDDHYCTWIKHGKTWPPNYRSPKNKRNGTNNNNVAR</sequence>